<dbReference type="Gene3D" id="3.90.70.10">
    <property type="entry name" value="Cysteine proteinases"/>
    <property type="match status" value="1"/>
</dbReference>
<dbReference type="InterPro" id="IPR022684">
    <property type="entry name" value="Calpain_cysteine_protease"/>
</dbReference>
<dbReference type="GO" id="GO:0004198">
    <property type="term" value="F:calcium-dependent cysteine-type endopeptidase activity"/>
    <property type="evidence" value="ECO:0007669"/>
    <property type="project" value="InterPro"/>
</dbReference>
<evidence type="ECO:0000256" key="2">
    <source>
        <dbReference type="ARBA" id="ARBA00022670"/>
    </source>
</evidence>
<keyword evidence="10" id="KW-1185">Reference proteome</keyword>
<dbReference type="Pfam" id="PF01067">
    <property type="entry name" value="Calpain_III"/>
    <property type="match status" value="2"/>
</dbReference>
<reference evidence="9" key="1">
    <citation type="submission" date="2021-05" db="EMBL/GenBank/DDBJ databases">
        <title>The genome of the haptophyte Pavlova lutheri (Diacronema luteri, Pavlovales) - a model for lipid biosynthesis in eukaryotic algae.</title>
        <authorList>
            <person name="Hulatt C.J."/>
            <person name="Posewitz M.C."/>
        </authorList>
    </citation>
    <scope>NUCLEOTIDE SEQUENCE</scope>
    <source>
        <strain evidence="9">NIVA-4/92</strain>
    </source>
</reference>
<gene>
    <name evidence="9" type="ORF">KFE25_014008</name>
</gene>
<evidence type="ECO:0000256" key="5">
    <source>
        <dbReference type="PIRSR" id="PIRSR622684-1"/>
    </source>
</evidence>
<evidence type="ECO:0000256" key="6">
    <source>
        <dbReference type="PROSITE-ProRule" id="PRU00239"/>
    </source>
</evidence>
<feature type="region of interest" description="Disordered" evidence="7">
    <location>
        <begin position="590"/>
        <end position="625"/>
    </location>
</feature>
<comment type="caution">
    <text evidence="9">The sequence shown here is derived from an EMBL/GenBank/DDBJ whole genome shotgun (WGS) entry which is preliminary data.</text>
</comment>
<dbReference type="Proteomes" id="UP000751190">
    <property type="component" value="Unassembled WGS sequence"/>
</dbReference>
<dbReference type="SMART" id="SM00230">
    <property type="entry name" value="CysPc"/>
    <property type="match status" value="1"/>
</dbReference>
<dbReference type="OrthoDB" id="424753at2759"/>
<dbReference type="Pfam" id="PF00648">
    <property type="entry name" value="Peptidase_C2"/>
    <property type="match status" value="1"/>
</dbReference>
<dbReference type="PANTHER" id="PTHR10183:SF379">
    <property type="entry name" value="CALPAIN-5"/>
    <property type="match status" value="1"/>
</dbReference>
<feature type="active site" evidence="5 6">
    <location>
        <position position="274"/>
    </location>
</feature>
<dbReference type="InterPro" id="IPR022682">
    <property type="entry name" value="Calpain_domain_III"/>
</dbReference>
<organism evidence="9 10">
    <name type="scientific">Diacronema lutheri</name>
    <name type="common">Unicellular marine alga</name>
    <name type="synonym">Monochrysis lutheri</name>
    <dbReference type="NCBI Taxonomy" id="2081491"/>
    <lineage>
        <taxon>Eukaryota</taxon>
        <taxon>Haptista</taxon>
        <taxon>Haptophyta</taxon>
        <taxon>Pavlovophyceae</taxon>
        <taxon>Pavlovales</taxon>
        <taxon>Pavlovaceae</taxon>
        <taxon>Diacronema</taxon>
    </lineage>
</organism>
<proteinExistence type="inferred from homology"/>
<dbReference type="PROSITE" id="PS50203">
    <property type="entry name" value="CALPAIN_CAT"/>
    <property type="match status" value="1"/>
</dbReference>
<dbReference type="CDD" id="cd00044">
    <property type="entry name" value="CysPc"/>
    <property type="match status" value="1"/>
</dbReference>
<keyword evidence="2 6" id="KW-0645">Protease</keyword>
<evidence type="ECO:0000256" key="3">
    <source>
        <dbReference type="ARBA" id="ARBA00022801"/>
    </source>
</evidence>
<evidence type="ECO:0000313" key="9">
    <source>
        <dbReference type="EMBL" id="KAG8461989.1"/>
    </source>
</evidence>
<keyword evidence="4 6" id="KW-0788">Thiol protease</keyword>
<dbReference type="AlphaFoldDB" id="A0A8J5XK63"/>
<dbReference type="InterPro" id="IPR038765">
    <property type="entry name" value="Papain-like_cys_pep_sf"/>
</dbReference>
<dbReference type="InterPro" id="IPR022683">
    <property type="entry name" value="Calpain_III"/>
</dbReference>
<name>A0A8J5XK63_DIALT</name>
<dbReference type="InterPro" id="IPR001300">
    <property type="entry name" value="Peptidase_C2_calpain_cat"/>
</dbReference>
<evidence type="ECO:0000256" key="4">
    <source>
        <dbReference type="ARBA" id="ARBA00022807"/>
    </source>
</evidence>
<feature type="domain" description="Calpain catalytic" evidence="8">
    <location>
        <begin position="35"/>
        <end position="361"/>
    </location>
</feature>
<evidence type="ECO:0000259" key="8">
    <source>
        <dbReference type="PROSITE" id="PS50203"/>
    </source>
</evidence>
<protein>
    <recommendedName>
        <fullName evidence="8">Calpain catalytic domain-containing protein</fullName>
    </recommendedName>
</protein>
<evidence type="ECO:0000313" key="10">
    <source>
        <dbReference type="Proteomes" id="UP000751190"/>
    </source>
</evidence>
<evidence type="ECO:0000256" key="1">
    <source>
        <dbReference type="ARBA" id="ARBA00007623"/>
    </source>
</evidence>
<dbReference type="PANTHER" id="PTHR10183">
    <property type="entry name" value="CALPAIN"/>
    <property type="match status" value="1"/>
</dbReference>
<dbReference type="PRINTS" id="PR00704">
    <property type="entry name" value="CALPAIN"/>
</dbReference>
<keyword evidence="3 6" id="KW-0378">Hydrolase</keyword>
<dbReference type="Gene3D" id="2.60.120.380">
    <property type="match status" value="3"/>
</dbReference>
<dbReference type="SMART" id="SM00720">
    <property type="entry name" value="calpain_III"/>
    <property type="match status" value="3"/>
</dbReference>
<accession>A0A8J5XK63</accession>
<feature type="active site" evidence="5 6">
    <location>
        <position position="100"/>
    </location>
</feature>
<feature type="active site" evidence="5 6">
    <location>
        <position position="301"/>
    </location>
</feature>
<sequence>MSVFRGAPSTVTRPDLFPRSAEQAAVLKQVRAGSLWTDPDFSPTDASLHGKGKPRPPSMAAVVAWLRPDEFAPLPAGSTHALIVGDAAAGDVVQGALGDCYLLGALSTVAASRHKGRSRLLQLVMPADGVSHEDPPEGKAQGAYTFRFYIFGEWVQVTVDTLIPCGADRRPVFARCHDERELWALYLEKAYAKLHGSYRAIEGGSLTAALVDLTGGFAAEIDLRTPATAAELESGRLWQRLMRYQKLGYLMGAAVSVPGGETEAKTEHNLMQNHAYGLLLHYEQKLGAVPGVPLRLVKLRNPWGHGEWNGAWADGSAEWRSAPGEYAAEQLDYTPENDGTFFIEFTQYARAMNTVYVCKVLPDDEWHRSVISDGWAASAGTAGGCFNFPTWRVNPQWQLRLDVASHAHFVMLQPDARVPHDAARGARASPPAAASQAQEHAIGLYVMRGHERFLRRVLVNSDEIDGEEIVDSTAFVAAREVSCNTLDEEGELPLAPGVPYVLVPSTFLPGADGQFKVVIYTHTPPATLEKIPPLLCAQAHGAWRGPTAGGPRDRLSWKRNPQFFVHARSAQPTRISIVLHREDLSAHRLDEGAKGSRRAAPSEPQSPAADARVGGGPHEQPAPRSAARFGSEIGFVVAYAESSSAALSGHRALHVRKADLVDTAQYAPEPEVACEFLLKEAGSLVVVPSTSAPGMEGDFGLSVYSDQPVELATVEEWRRVEAAGEWKGRSAGGCRNTKAWVANPIYALQADARARGSGADGAIVCHVFVSQPLPDEPARGIRSAPAEGDDSTEAAEAALAAARAHDGAGPVEHEGIGLYVLKDNGGELSEAGVAGGAGGVSGGLVTSGFYTAEEVGKELELAPGDRYLLIPSTYRKGVERAFRIEVYAEAPVELRRLKPAEHAKLADGPYRGYAAEVVQKAWARYQIRRSLGERDRGRALELAHTWFAKPYRDSDEGFRDLNFAINALEAAFIQLTGEPDAHGKFFPRMRNRLNARGIKVSDYDMCLPGPQED</sequence>
<dbReference type="GO" id="GO:0006508">
    <property type="term" value="P:proteolysis"/>
    <property type="evidence" value="ECO:0007669"/>
    <property type="project" value="UniProtKB-KW"/>
</dbReference>
<dbReference type="EMBL" id="JAGTXO010000023">
    <property type="protein sequence ID" value="KAG8461989.1"/>
    <property type="molecule type" value="Genomic_DNA"/>
</dbReference>
<dbReference type="InterPro" id="IPR036213">
    <property type="entry name" value="Calpain_III_sf"/>
</dbReference>
<dbReference type="SUPFAM" id="SSF54001">
    <property type="entry name" value="Cysteine proteinases"/>
    <property type="match status" value="1"/>
</dbReference>
<comment type="similarity">
    <text evidence="1">Belongs to the peptidase C2 family.</text>
</comment>
<dbReference type="SUPFAM" id="SSF49758">
    <property type="entry name" value="Calpain large subunit, middle domain (domain III)"/>
    <property type="match status" value="3"/>
</dbReference>
<dbReference type="OMA" id="HEDPPEG"/>
<evidence type="ECO:0000256" key="7">
    <source>
        <dbReference type="SAM" id="MobiDB-lite"/>
    </source>
</evidence>